<sequence length="249" mass="26512">MLKDKNKPVGPARAKVLRGRKWRPGEAEEAVDPELPASTLEACRGLLRSILTHWGPAFPDPEPENEGLGPAGTVTVLVAGWVLRSTYASPLSQVETVGLLGWLRSRILPRPAVVADLLQDSAVASGMFRLYSRFCGAEGLAGPEQSAASLFNAVMLQLGVARGPAGSPYRLILEAVHLSSLNAEDAATRAAAAFLVSLYIKDVWLGAQRPDTLLTHVRMVLDASEDVEGGDEEAVVRLCKDIAAAIPDT</sequence>
<name>A0ABX0RY36_PONBL</name>
<proteinExistence type="predicted"/>
<keyword evidence="3" id="KW-1185">Reference proteome</keyword>
<evidence type="ECO:0000313" key="2">
    <source>
        <dbReference type="EMBL" id="NIG57801.1"/>
    </source>
</evidence>
<dbReference type="Proteomes" id="UP001165941">
    <property type="component" value="Unassembled WGS sequence"/>
</dbReference>
<gene>
    <name evidence="2" type="ORF">BU61_5087</name>
</gene>
<accession>A0ABX0RY36</accession>
<comment type="caution">
    <text evidence="2">The sequence shown here is derived from an EMBL/GenBank/DDBJ whole genome shotgun (WGS) entry which is preliminary data.</text>
</comment>
<feature type="region of interest" description="Disordered" evidence="1">
    <location>
        <begin position="1"/>
        <end position="31"/>
    </location>
</feature>
<protein>
    <submittedName>
        <fullName evidence="2">Nucleolar pre-ribosomal-associated protein 1</fullName>
    </submittedName>
</protein>
<evidence type="ECO:0000256" key="1">
    <source>
        <dbReference type="SAM" id="MobiDB-lite"/>
    </source>
</evidence>
<evidence type="ECO:0000313" key="3">
    <source>
        <dbReference type="Proteomes" id="UP001165941"/>
    </source>
</evidence>
<reference evidence="2" key="1">
    <citation type="submission" date="2018-05" db="EMBL/GenBank/DDBJ databases">
        <authorList>
            <person name="Pedro S.L.S."/>
            <person name="Freitas R.C."/>
            <person name="Barreto A.S."/>
            <person name="Lima A.O.S."/>
        </authorList>
    </citation>
    <scope>NUCLEOTIDE SEQUENCE</scope>
    <source>
        <strain evidence="2">BP203</strain>
        <tissue evidence="2">Muscle</tissue>
    </source>
</reference>
<dbReference type="EMBL" id="PGGH01001969">
    <property type="protein sequence ID" value="NIG57801.1"/>
    <property type="molecule type" value="Genomic_DNA"/>
</dbReference>
<organism evidence="2 3">
    <name type="scientific">Pontoporia blainvillei</name>
    <name type="common">Franciscana</name>
    <name type="synonym">Delphinus blainvillei</name>
    <dbReference type="NCBI Taxonomy" id="48723"/>
    <lineage>
        <taxon>Eukaryota</taxon>
        <taxon>Metazoa</taxon>
        <taxon>Chordata</taxon>
        <taxon>Craniata</taxon>
        <taxon>Vertebrata</taxon>
        <taxon>Euteleostomi</taxon>
        <taxon>Mammalia</taxon>
        <taxon>Eutheria</taxon>
        <taxon>Laurasiatheria</taxon>
        <taxon>Artiodactyla</taxon>
        <taxon>Whippomorpha</taxon>
        <taxon>Cetacea</taxon>
        <taxon>Odontoceti</taxon>
        <taxon>Pontoporiidae</taxon>
        <taxon>Pontoporia</taxon>
    </lineage>
</organism>